<dbReference type="Proteomes" id="UP000187439">
    <property type="component" value="Unassembled WGS sequence"/>
</dbReference>
<accession>A0A1R0Y240</accession>
<reference evidence="2 3" key="1">
    <citation type="submission" date="2016-10" db="EMBL/GenBank/DDBJ databases">
        <title>Paenibacillus species isolates.</title>
        <authorList>
            <person name="Beno S.M."/>
        </authorList>
    </citation>
    <scope>NUCLEOTIDE SEQUENCE [LARGE SCALE GENOMIC DNA]</scope>
    <source>
        <strain evidence="2 3">FSL H7-0710</strain>
    </source>
</reference>
<keyword evidence="1" id="KW-1133">Transmembrane helix</keyword>
<feature type="transmembrane region" description="Helical" evidence="1">
    <location>
        <begin position="6"/>
        <end position="23"/>
    </location>
</feature>
<proteinExistence type="predicted"/>
<comment type="caution">
    <text evidence="2">The sequence shown here is derived from an EMBL/GenBank/DDBJ whole genome shotgun (WGS) entry which is preliminary data.</text>
</comment>
<keyword evidence="1" id="KW-0472">Membrane</keyword>
<dbReference type="AlphaFoldDB" id="A0A1R0Y240"/>
<organism evidence="2 3">
    <name type="scientific">Paenibacillus odorifer</name>
    <dbReference type="NCBI Taxonomy" id="189426"/>
    <lineage>
        <taxon>Bacteria</taxon>
        <taxon>Bacillati</taxon>
        <taxon>Bacillota</taxon>
        <taxon>Bacilli</taxon>
        <taxon>Bacillales</taxon>
        <taxon>Paenibacillaceae</taxon>
        <taxon>Paenibacillus</taxon>
    </lineage>
</organism>
<keyword evidence="1" id="KW-0812">Transmembrane</keyword>
<evidence type="ECO:0000313" key="2">
    <source>
        <dbReference type="EMBL" id="OMD41423.1"/>
    </source>
</evidence>
<evidence type="ECO:0000256" key="1">
    <source>
        <dbReference type="SAM" id="Phobius"/>
    </source>
</evidence>
<dbReference type="RefSeq" id="WP_052414762.1">
    <property type="nucleotide sequence ID" value="NZ_MPTC01000007.1"/>
</dbReference>
<gene>
    <name evidence="2" type="ORF">BSK52_11030</name>
</gene>
<evidence type="ECO:0000313" key="3">
    <source>
        <dbReference type="Proteomes" id="UP000187439"/>
    </source>
</evidence>
<protein>
    <submittedName>
        <fullName evidence="2">Uncharacterized protein</fullName>
    </submittedName>
</protein>
<sequence length="148" mass="16608">MVAQLIWIAVVYVSAAVIIHMLHNRQKVRQTPQSVKWIHYIFITRNHASVVEWYIRALTFQAFLTGKRFRVTFMDDGSSDGTLGIVSRMADSGCSIDLATSMYTFQVSEEELLQQGIVVDLRLSGQSGSLPFMGMAGSRGCESKRDRS</sequence>
<dbReference type="EMBL" id="MPTC01000007">
    <property type="protein sequence ID" value="OMD41423.1"/>
    <property type="molecule type" value="Genomic_DNA"/>
</dbReference>
<dbReference type="CDD" id="cd00761">
    <property type="entry name" value="Glyco_tranf_GTA_type"/>
    <property type="match status" value="1"/>
</dbReference>
<dbReference type="OrthoDB" id="2990399at2"/>
<name>A0A1R0Y240_9BACL</name>